<evidence type="ECO:0000313" key="2">
    <source>
        <dbReference type="EMBL" id="MBO1265616.1"/>
    </source>
</evidence>
<evidence type="ECO:0000259" key="1">
    <source>
        <dbReference type="SMART" id="SM00849"/>
    </source>
</evidence>
<feature type="domain" description="Metallo-beta-lactamase" evidence="1">
    <location>
        <begin position="11"/>
        <end position="189"/>
    </location>
</feature>
<reference evidence="2" key="1">
    <citation type="submission" date="2021-03" db="EMBL/GenBank/DDBJ databases">
        <title>Proteiniclasticum marinus sp. nov., isolated from tidal flat sediment.</title>
        <authorList>
            <person name="Namirimu T."/>
            <person name="Yang J.-A."/>
            <person name="Yang S.-H."/>
            <person name="Kim Y.-J."/>
            <person name="Kwon K.K."/>
        </authorList>
    </citation>
    <scope>NUCLEOTIDE SEQUENCE</scope>
    <source>
        <strain evidence="2">SCR006</strain>
    </source>
</reference>
<dbReference type="PANTHER" id="PTHR47619">
    <property type="entry name" value="METALLO-HYDROLASE YYCJ-RELATED"/>
    <property type="match status" value="1"/>
</dbReference>
<accession>A0A939HCU8</accession>
<organism evidence="2 3">
    <name type="scientific">Proteiniclasticum aestuarii</name>
    <dbReference type="NCBI Taxonomy" id="2817862"/>
    <lineage>
        <taxon>Bacteria</taxon>
        <taxon>Bacillati</taxon>
        <taxon>Bacillota</taxon>
        <taxon>Clostridia</taxon>
        <taxon>Eubacteriales</taxon>
        <taxon>Clostridiaceae</taxon>
        <taxon>Proteiniclasticum</taxon>
    </lineage>
</organism>
<name>A0A939HCU8_9CLOT</name>
<dbReference type="RefSeq" id="WP_207600137.1">
    <property type="nucleotide sequence ID" value="NZ_JAFNJU010000008.1"/>
</dbReference>
<comment type="caution">
    <text evidence="2">The sequence shown here is derived from an EMBL/GenBank/DDBJ whole genome shotgun (WGS) entry which is preliminary data.</text>
</comment>
<keyword evidence="3" id="KW-1185">Reference proteome</keyword>
<proteinExistence type="predicted"/>
<dbReference type="EMBL" id="JAFNJU010000008">
    <property type="protein sequence ID" value="MBO1265616.1"/>
    <property type="molecule type" value="Genomic_DNA"/>
</dbReference>
<dbReference type="PANTHER" id="PTHR47619:SF1">
    <property type="entry name" value="EXODEOXYRIBONUCLEASE WALJ"/>
    <property type="match status" value="1"/>
</dbReference>
<protein>
    <submittedName>
        <fullName evidence="2">MBL fold metallo-hydrolase</fullName>
    </submittedName>
</protein>
<dbReference type="InterPro" id="IPR001279">
    <property type="entry name" value="Metallo-B-lactamas"/>
</dbReference>
<dbReference type="InterPro" id="IPR036866">
    <property type="entry name" value="RibonucZ/Hydroxyglut_hydro"/>
</dbReference>
<dbReference type="Proteomes" id="UP000664218">
    <property type="component" value="Unassembled WGS sequence"/>
</dbReference>
<gene>
    <name evidence="2" type="ORF">J3A84_11275</name>
</gene>
<dbReference type="AlphaFoldDB" id="A0A939HCU8"/>
<dbReference type="InterPro" id="IPR052533">
    <property type="entry name" value="WalJ/YycJ-like"/>
</dbReference>
<sequence>MIFCSLYSGSSGNSIFIGSDKTKILVDAGLTGKSIISALENIGEDPTELNGILITHEHSDHVKGAGILSRKFDLPIYANEKTWVAMEKCLGKIRPHNVKIVEKEFTIQDMEISSFRVPHDAVACRGYTVTQGGKKISIATDIGVFTEEIRNSILESDLVLLESNHDIEMLKFGPYPYDLKRRVLSEVGHLSNVDAGKAALEILKYGKKKIVLGHLSGTNNVPELAFKTVENIFLEEKLSIGPGQDVDLALASRIRPSSYTEV</sequence>
<dbReference type="SUPFAM" id="SSF56281">
    <property type="entry name" value="Metallo-hydrolase/oxidoreductase"/>
    <property type="match status" value="1"/>
</dbReference>
<dbReference type="Gene3D" id="3.60.15.10">
    <property type="entry name" value="Ribonuclease Z/Hydroxyacylglutathione hydrolase-like"/>
    <property type="match status" value="1"/>
</dbReference>
<evidence type="ECO:0000313" key="3">
    <source>
        <dbReference type="Proteomes" id="UP000664218"/>
    </source>
</evidence>
<dbReference type="SMART" id="SM00849">
    <property type="entry name" value="Lactamase_B"/>
    <property type="match status" value="1"/>
</dbReference>
<dbReference type="Pfam" id="PF12706">
    <property type="entry name" value="Lactamase_B_2"/>
    <property type="match status" value="1"/>
</dbReference>